<feature type="region of interest" description="Disordered" evidence="1">
    <location>
        <begin position="1"/>
        <end position="26"/>
    </location>
</feature>
<reference evidence="2 3" key="1">
    <citation type="submission" date="2019-11" db="EMBL/GenBank/DDBJ databases">
        <title>Whole genome sequence of Oryza granulata.</title>
        <authorList>
            <person name="Li W."/>
        </authorList>
    </citation>
    <scope>NUCLEOTIDE SEQUENCE [LARGE SCALE GENOMIC DNA]</scope>
    <source>
        <strain evidence="3">cv. Menghai</strain>
        <tissue evidence="2">Leaf</tissue>
    </source>
</reference>
<gene>
    <name evidence="2" type="ORF">E2562_004534</name>
</gene>
<evidence type="ECO:0000256" key="1">
    <source>
        <dbReference type="SAM" id="MobiDB-lite"/>
    </source>
</evidence>
<feature type="compositionally biased region" description="Polar residues" evidence="1">
    <location>
        <begin position="13"/>
        <end position="24"/>
    </location>
</feature>
<dbReference type="EMBL" id="SPHZ02000001">
    <property type="protein sequence ID" value="KAF0931403.1"/>
    <property type="molecule type" value="Genomic_DNA"/>
</dbReference>
<sequence>MADEQEPAVAHSPSCSNVIASPLQSGPDVAVPFRRWRPTPAALSRHSSLPRHCRSSLCPSSFDPTVGNPDRPCHRHSWSCRHRPLQLALAKVTRPVRPTSLPPLIPAVAASARPYRSHRRCLRGPSQPLTAPCRTVRSRCRRRRSSSPPKKVCEDTYKSAAMEDGCIPELFSSNAGNMGNKQHHNDWIGAQPEETEDL</sequence>
<protein>
    <submittedName>
        <fullName evidence="2">Uncharacterized protein</fullName>
    </submittedName>
</protein>
<name>A0A6G1F3F8_9ORYZ</name>
<organism evidence="2 3">
    <name type="scientific">Oryza meyeriana var. granulata</name>
    <dbReference type="NCBI Taxonomy" id="110450"/>
    <lineage>
        <taxon>Eukaryota</taxon>
        <taxon>Viridiplantae</taxon>
        <taxon>Streptophyta</taxon>
        <taxon>Embryophyta</taxon>
        <taxon>Tracheophyta</taxon>
        <taxon>Spermatophyta</taxon>
        <taxon>Magnoliopsida</taxon>
        <taxon>Liliopsida</taxon>
        <taxon>Poales</taxon>
        <taxon>Poaceae</taxon>
        <taxon>BOP clade</taxon>
        <taxon>Oryzoideae</taxon>
        <taxon>Oryzeae</taxon>
        <taxon>Oryzinae</taxon>
        <taxon>Oryza</taxon>
        <taxon>Oryza meyeriana</taxon>
    </lineage>
</organism>
<dbReference type="AlphaFoldDB" id="A0A6G1F3F8"/>
<evidence type="ECO:0000313" key="2">
    <source>
        <dbReference type="EMBL" id="KAF0931403.1"/>
    </source>
</evidence>
<accession>A0A6G1F3F8</accession>
<keyword evidence="3" id="KW-1185">Reference proteome</keyword>
<dbReference type="Proteomes" id="UP000479710">
    <property type="component" value="Unassembled WGS sequence"/>
</dbReference>
<proteinExistence type="predicted"/>
<comment type="caution">
    <text evidence="2">The sequence shown here is derived from an EMBL/GenBank/DDBJ whole genome shotgun (WGS) entry which is preliminary data.</text>
</comment>
<evidence type="ECO:0000313" key="3">
    <source>
        <dbReference type="Proteomes" id="UP000479710"/>
    </source>
</evidence>
<feature type="region of interest" description="Disordered" evidence="1">
    <location>
        <begin position="174"/>
        <end position="198"/>
    </location>
</feature>